<proteinExistence type="predicted"/>
<name>A0A506QMQ7_9GAMM</name>
<dbReference type="AlphaFoldDB" id="A0A506QMQ7"/>
<keyword evidence="2" id="KW-1185">Reference proteome</keyword>
<gene>
    <name evidence="1" type="ORF">FJW01_03580</name>
</gene>
<dbReference type="Proteomes" id="UP000317747">
    <property type="component" value="Unassembled WGS sequence"/>
</dbReference>
<dbReference type="EMBL" id="VHJA01000029">
    <property type="protein sequence ID" value="TPV47571.1"/>
    <property type="molecule type" value="Genomic_DNA"/>
</dbReference>
<evidence type="ECO:0000313" key="2">
    <source>
        <dbReference type="Proteomes" id="UP000317747"/>
    </source>
</evidence>
<accession>A0A506QMQ7</accession>
<evidence type="ECO:0000313" key="1">
    <source>
        <dbReference type="EMBL" id="TPV47571.1"/>
    </source>
</evidence>
<comment type="caution">
    <text evidence="1">The sequence shown here is derived from an EMBL/GenBank/DDBJ whole genome shotgun (WGS) entry which is preliminary data.</text>
</comment>
<reference evidence="1 2" key="1">
    <citation type="submission" date="2019-06" db="EMBL/GenBank/DDBJ databases">
        <title>Taxogenomics and systematics of the genus Pantoea.</title>
        <authorList>
            <person name="Tambong J.T."/>
        </authorList>
    </citation>
    <scope>NUCLEOTIDE SEQUENCE [LARGE SCALE GENOMIC DNA]</scope>
    <source>
        <strain evidence="1 2">LMG 24200</strain>
    </source>
</reference>
<organism evidence="1 2">
    <name type="scientific">Pantoea deleyi</name>
    <dbReference type="NCBI Taxonomy" id="470932"/>
    <lineage>
        <taxon>Bacteria</taxon>
        <taxon>Pseudomonadati</taxon>
        <taxon>Pseudomonadota</taxon>
        <taxon>Gammaproteobacteria</taxon>
        <taxon>Enterobacterales</taxon>
        <taxon>Erwiniaceae</taxon>
        <taxon>Pantoea</taxon>
    </lineage>
</organism>
<protein>
    <submittedName>
        <fullName evidence="1">Uncharacterized protein</fullName>
    </submittedName>
</protein>
<sequence>MELRHGKRRRVERKAQKLVNGFRRRIAVPVGFIFHIIIPSGRGRIFPAVRTYRSGSAPRSGRTVLSQIKLMST</sequence>